<dbReference type="EMBL" id="GDJX01009539">
    <property type="protein sequence ID" value="JAT58397.1"/>
    <property type="molecule type" value="Transcribed_RNA"/>
</dbReference>
<evidence type="ECO:0000259" key="1">
    <source>
        <dbReference type="Pfam" id="PF03478"/>
    </source>
</evidence>
<gene>
    <name evidence="2" type="primary">At1g49360_1</name>
    <name evidence="2" type="ORF">g.62909</name>
</gene>
<feature type="domain" description="KIB1-4 beta-propeller" evidence="1">
    <location>
        <begin position="105"/>
        <end position="162"/>
    </location>
</feature>
<dbReference type="AlphaFoldDB" id="A0A1D1YUQ6"/>
<organism evidence="2">
    <name type="scientific">Anthurium amnicola</name>
    <dbReference type="NCBI Taxonomy" id="1678845"/>
    <lineage>
        <taxon>Eukaryota</taxon>
        <taxon>Viridiplantae</taxon>
        <taxon>Streptophyta</taxon>
        <taxon>Embryophyta</taxon>
        <taxon>Tracheophyta</taxon>
        <taxon>Spermatophyta</taxon>
        <taxon>Magnoliopsida</taxon>
        <taxon>Liliopsida</taxon>
        <taxon>Araceae</taxon>
        <taxon>Pothoideae</taxon>
        <taxon>Potheae</taxon>
        <taxon>Anthurium</taxon>
    </lineage>
</organism>
<dbReference type="PANTHER" id="PTHR44586:SF25">
    <property type="entry name" value="(WILD MALAYSIAN BANANA) HYPOTHETICAL PROTEIN"/>
    <property type="match status" value="1"/>
</dbReference>
<evidence type="ECO:0000313" key="2">
    <source>
        <dbReference type="EMBL" id="JAT58397.1"/>
    </source>
</evidence>
<protein>
    <submittedName>
        <fullName evidence="2">F-box protein At1g49360</fullName>
    </submittedName>
</protein>
<dbReference type="PANTHER" id="PTHR44586">
    <property type="entry name" value="F-BOX DOMAIN CONTAINING PROTEIN, EXPRESSED"/>
    <property type="match status" value="1"/>
</dbReference>
<dbReference type="SUPFAM" id="SSF81383">
    <property type="entry name" value="F-box domain"/>
    <property type="match status" value="1"/>
</dbReference>
<reference evidence="2" key="1">
    <citation type="submission" date="2015-07" db="EMBL/GenBank/DDBJ databases">
        <title>Transcriptome Assembly of Anthurium amnicola.</title>
        <authorList>
            <person name="Suzuki J."/>
        </authorList>
    </citation>
    <scope>NUCLEOTIDE SEQUENCE</scope>
</reference>
<accession>A0A1D1YUQ6</accession>
<dbReference type="Pfam" id="PF03478">
    <property type="entry name" value="Beta-prop_KIB1-4"/>
    <property type="match status" value="1"/>
</dbReference>
<sequence length="169" mass="19054">MQQASSSSSSSYPSWDSLPADLTELLLEFLESFFDRVRFGAVCKSWKDAAAAFHARPARCRVPSLPILTFRDPKQVRNWGKLEAADPREEGTAEEEVVSPITRCFYSLAEDKVYRLQVPCEPTYWRCFGSSHGWLSMVDLCVKPFLFNPITGARVDLPSLVTLTSHPAY</sequence>
<dbReference type="Gene3D" id="1.20.1280.50">
    <property type="match status" value="1"/>
</dbReference>
<name>A0A1D1YUQ6_9ARAE</name>
<dbReference type="InterPro" id="IPR005174">
    <property type="entry name" value="KIB1-4_b-propeller"/>
</dbReference>
<proteinExistence type="predicted"/>
<dbReference type="InterPro" id="IPR036047">
    <property type="entry name" value="F-box-like_dom_sf"/>
</dbReference>